<dbReference type="InterPro" id="IPR042099">
    <property type="entry name" value="ANL_N_sf"/>
</dbReference>
<evidence type="ECO:0000256" key="9">
    <source>
        <dbReference type="ARBA" id="ARBA00022842"/>
    </source>
</evidence>
<protein>
    <recommendedName>
        <fullName evidence="13">Long-chain-fatty-acid--CoA ligase</fullName>
        <ecNumber evidence="12">6.2.1.3</ecNumber>
    </recommendedName>
    <alternativeName>
        <fullName evidence="14">Long-chain acyl-CoA synthetase</fullName>
    </alternativeName>
</protein>
<keyword evidence="5 17" id="KW-0436">Ligase</keyword>
<dbReference type="Gene3D" id="3.30.300.30">
    <property type="match status" value="1"/>
</dbReference>
<evidence type="ECO:0000313" key="17">
    <source>
        <dbReference type="EMBL" id="TSE33675.1"/>
    </source>
</evidence>
<evidence type="ECO:0000256" key="3">
    <source>
        <dbReference type="ARBA" id="ARBA00005005"/>
    </source>
</evidence>
<keyword evidence="9" id="KW-0460">Magnesium</keyword>
<keyword evidence="7" id="KW-0276">Fatty acid metabolism</keyword>
<comment type="pathway">
    <text evidence="3">Lipid metabolism; fatty acid beta-oxidation.</text>
</comment>
<keyword evidence="11" id="KW-0472">Membrane</keyword>
<dbReference type="InterPro" id="IPR050237">
    <property type="entry name" value="ATP-dep_AMP-bd_enzyme"/>
</dbReference>
<dbReference type="FunFam" id="3.30.300.30:FF:000006">
    <property type="entry name" value="Long-chain-fatty-acid--CoA ligase FadD"/>
    <property type="match status" value="1"/>
</dbReference>
<dbReference type="FunFam" id="3.40.50.12780:FF:000003">
    <property type="entry name" value="Long-chain-fatty-acid--CoA ligase FadD"/>
    <property type="match status" value="1"/>
</dbReference>
<dbReference type="Proteomes" id="UP000318294">
    <property type="component" value="Unassembled WGS sequence"/>
</dbReference>
<evidence type="ECO:0000313" key="18">
    <source>
        <dbReference type="Proteomes" id="UP000318294"/>
    </source>
</evidence>
<evidence type="ECO:0000256" key="12">
    <source>
        <dbReference type="ARBA" id="ARBA00026121"/>
    </source>
</evidence>
<feature type="domain" description="AMP-dependent synthetase/ligase" evidence="15">
    <location>
        <begin position="46"/>
        <end position="445"/>
    </location>
</feature>
<evidence type="ECO:0000256" key="13">
    <source>
        <dbReference type="ARBA" id="ARBA00039545"/>
    </source>
</evidence>
<dbReference type="AlphaFoldDB" id="A0A554XCV1"/>
<evidence type="ECO:0000256" key="5">
    <source>
        <dbReference type="ARBA" id="ARBA00022598"/>
    </source>
</evidence>
<keyword evidence="10" id="KW-0443">Lipid metabolism</keyword>
<dbReference type="Pfam" id="PF13193">
    <property type="entry name" value="AMP-binding_C"/>
    <property type="match status" value="1"/>
</dbReference>
<keyword evidence="6" id="KW-0547">Nucleotide-binding</keyword>
<dbReference type="InterPro" id="IPR045851">
    <property type="entry name" value="AMP-bd_C_sf"/>
</dbReference>
<proteinExistence type="inferred from homology"/>
<dbReference type="GO" id="GO:0004467">
    <property type="term" value="F:long-chain fatty acid-CoA ligase activity"/>
    <property type="evidence" value="ECO:0007669"/>
    <property type="project" value="UniProtKB-EC"/>
</dbReference>
<gene>
    <name evidence="17" type="primary">fadD_1</name>
    <name evidence="17" type="ORF">Tchar_01651</name>
</gene>
<evidence type="ECO:0000256" key="11">
    <source>
        <dbReference type="ARBA" id="ARBA00023136"/>
    </source>
</evidence>
<evidence type="ECO:0000256" key="8">
    <source>
        <dbReference type="ARBA" id="ARBA00022840"/>
    </source>
</evidence>
<dbReference type="InterPro" id="IPR025110">
    <property type="entry name" value="AMP-bd_C"/>
</dbReference>
<dbReference type="EC" id="6.2.1.3" evidence="12"/>
<keyword evidence="18" id="KW-1185">Reference proteome</keyword>
<evidence type="ECO:0000256" key="1">
    <source>
        <dbReference type="ARBA" id="ARBA00001946"/>
    </source>
</evidence>
<evidence type="ECO:0000256" key="14">
    <source>
        <dbReference type="ARBA" id="ARBA00042773"/>
    </source>
</evidence>
<dbReference type="PANTHER" id="PTHR43767:SF8">
    <property type="entry name" value="LONG-CHAIN-FATTY-ACID--COA LIGASE"/>
    <property type="match status" value="1"/>
</dbReference>
<dbReference type="Gene3D" id="3.40.50.12780">
    <property type="entry name" value="N-terminal domain of ligase-like"/>
    <property type="match status" value="1"/>
</dbReference>
<reference evidence="17 18" key="1">
    <citation type="submission" date="2019-07" db="EMBL/GenBank/DDBJ databases">
        <title>Tepidimonas charontis SPSP-6 draft genome.</title>
        <authorList>
            <person name="Da Costa M.S."/>
            <person name="Froufe H.J.C."/>
            <person name="Egas C."/>
            <person name="Albuquerque L."/>
        </authorList>
    </citation>
    <scope>NUCLEOTIDE SEQUENCE [LARGE SCALE GENOMIC DNA]</scope>
    <source>
        <strain evidence="17 18">SPSP-6</strain>
    </source>
</reference>
<feature type="domain" description="AMP-binding enzyme C-terminal" evidence="16">
    <location>
        <begin position="496"/>
        <end position="570"/>
    </location>
</feature>
<evidence type="ECO:0000256" key="7">
    <source>
        <dbReference type="ARBA" id="ARBA00022832"/>
    </source>
</evidence>
<evidence type="ECO:0000256" key="6">
    <source>
        <dbReference type="ARBA" id="ARBA00022741"/>
    </source>
</evidence>
<dbReference type="InterPro" id="IPR000873">
    <property type="entry name" value="AMP-dep_synth/lig_dom"/>
</dbReference>
<sequence>MSSSDNASVTLLTRCPMERIWLSSYPSGVPADIDPTQYPSLNALLEQAFRRHPQDPVSVCMDRWMSYGQLDRYSAALGAYLQSLGLATGARVAIMLPNLPQFLVTMAAVLRAGYTCVNVNPLYTARELEHQLKDSGAEAIVILENFAHTLEEVIDHTPVRHVVVASFGDLLGWWYGRWMTFLVRHVAKLVPAFKLPYQGPTGPRTIVPFRQALEAGATQSLRAPEVSRDSIAFLQYTGGTTGLSKGAVLTHGNVIAAILQAEAWFAPAIDRIGDPRRANHIMALPLYHIFALTLMLLVMRQGGHATLIPNPRDIPKFVEVLKARPFHVLPAVNTLFNGLLANARFRQLDFSHLVLSQAGGMAASEGTARQWQKVTGCVMIEGWGMSETCAIGTNNPVTATAFSGTIGLPLPSVEIAIKDEAGRDLPPGSTGEICIRGPNVMTGYYNRPEETAQAFTADGYLRTGDIGVMDERGYIRIVDRKKDMIIVSGFNVYPNEIDNVVSTCPGVLECAAVGVPDEHSGEAVKLYVVRSDPTLTEEQVMRFCHDNLTGYKRPKYIEFRDELPKSNVGKILRRELRGR</sequence>
<evidence type="ECO:0000256" key="2">
    <source>
        <dbReference type="ARBA" id="ARBA00004170"/>
    </source>
</evidence>
<dbReference type="PROSITE" id="PS00455">
    <property type="entry name" value="AMP_BINDING"/>
    <property type="match status" value="1"/>
</dbReference>
<accession>A0A554XCV1</accession>
<dbReference type="GO" id="GO:0005524">
    <property type="term" value="F:ATP binding"/>
    <property type="evidence" value="ECO:0007669"/>
    <property type="project" value="UniProtKB-KW"/>
</dbReference>
<dbReference type="InterPro" id="IPR020845">
    <property type="entry name" value="AMP-binding_CS"/>
</dbReference>
<organism evidence="17 18">
    <name type="scientific">Tepidimonas charontis</name>
    <dbReference type="NCBI Taxonomy" id="2267262"/>
    <lineage>
        <taxon>Bacteria</taxon>
        <taxon>Pseudomonadati</taxon>
        <taxon>Pseudomonadota</taxon>
        <taxon>Betaproteobacteria</taxon>
        <taxon>Burkholderiales</taxon>
        <taxon>Tepidimonas</taxon>
    </lineage>
</organism>
<dbReference type="SUPFAM" id="SSF56801">
    <property type="entry name" value="Acetyl-CoA synthetase-like"/>
    <property type="match status" value="1"/>
</dbReference>
<evidence type="ECO:0000259" key="16">
    <source>
        <dbReference type="Pfam" id="PF13193"/>
    </source>
</evidence>
<comment type="cofactor">
    <cofactor evidence="1">
        <name>Mg(2+)</name>
        <dbReference type="ChEBI" id="CHEBI:18420"/>
    </cofactor>
</comment>
<dbReference type="GO" id="GO:0016020">
    <property type="term" value="C:membrane"/>
    <property type="evidence" value="ECO:0007669"/>
    <property type="project" value="UniProtKB-SubCell"/>
</dbReference>
<dbReference type="CDD" id="cd05936">
    <property type="entry name" value="FC-FACS_FadD_like"/>
    <property type="match status" value="1"/>
</dbReference>
<comment type="subcellular location">
    <subcellularLocation>
        <location evidence="2">Membrane</location>
        <topology evidence="2">Peripheral membrane protein</topology>
    </subcellularLocation>
</comment>
<comment type="similarity">
    <text evidence="4">Belongs to the ATP-dependent AMP-binding enzyme family.</text>
</comment>
<dbReference type="PANTHER" id="PTHR43767">
    <property type="entry name" value="LONG-CHAIN-FATTY-ACID--COA LIGASE"/>
    <property type="match status" value="1"/>
</dbReference>
<dbReference type="Pfam" id="PF00501">
    <property type="entry name" value="AMP-binding"/>
    <property type="match status" value="1"/>
</dbReference>
<evidence type="ECO:0000256" key="4">
    <source>
        <dbReference type="ARBA" id="ARBA00006432"/>
    </source>
</evidence>
<keyword evidence="8" id="KW-0067">ATP-binding</keyword>
<name>A0A554XCV1_9BURK</name>
<dbReference type="EMBL" id="VJON01000025">
    <property type="protein sequence ID" value="TSE33675.1"/>
    <property type="molecule type" value="Genomic_DNA"/>
</dbReference>
<evidence type="ECO:0000256" key="10">
    <source>
        <dbReference type="ARBA" id="ARBA00023098"/>
    </source>
</evidence>
<comment type="caution">
    <text evidence="17">The sequence shown here is derived from an EMBL/GenBank/DDBJ whole genome shotgun (WGS) entry which is preliminary data.</text>
</comment>
<evidence type="ECO:0000259" key="15">
    <source>
        <dbReference type="Pfam" id="PF00501"/>
    </source>
</evidence>